<dbReference type="AlphaFoldDB" id="A0A3S0JXM3"/>
<dbReference type="InterPro" id="IPR016883">
    <property type="entry name" value="UCP028431"/>
</dbReference>
<dbReference type="PIRSF" id="PIRSF028431">
    <property type="entry name" value="UCP028431"/>
    <property type="match status" value="1"/>
</dbReference>
<reference evidence="2 3" key="1">
    <citation type="submission" date="2018-12" db="EMBL/GenBank/DDBJ databases">
        <title>The genome of Variovorax gossypii DSM 100435.</title>
        <authorList>
            <person name="Gao J."/>
            <person name="Sun J."/>
        </authorList>
    </citation>
    <scope>NUCLEOTIDE SEQUENCE [LARGE SCALE GENOMIC DNA]</scope>
    <source>
        <strain evidence="2 3">DSM 100435</strain>
    </source>
</reference>
<gene>
    <name evidence="2" type="ORF">EJP69_13740</name>
</gene>
<dbReference type="Gene3D" id="1.50.10.140">
    <property type="match status" value="1"/>
</dbReference>
<feature type="domain" description="Glycoamylase-like" evidence="1">
    <location>
        <begin position="205"/>
        <end position="419"/>
    </location>
</feature>
<proteinExistence type="predicted"/>
<sequence>MPVQPRKDAFVLKDDKSPGALAALPDEALIDAVQRRTFRYFWEGADAASGLALDRRTLVRATGEDLADERVAIGGTGFGIMALIVAVERGWVSRDAALERLGRMRDALFRARRYHGTFPHFMDGASGETIPMSPKDDAGDLVETSFLCMGLLCARQYFNEDTAMVRRLRADFDTLWHEVEWNWFTQGGRDVLYWHWSPNHGWAMNHEVHGWNECLITYFLAAAAPRHAIDPRVYHRGFASGPDFLNGRSYHGIELPLGPPNGGPLFFAHYSFCGLDPRGLKDRYADYWELNSRHVQVNRAHCIANPRGFAGYGESCWGLTASDDPDGYLAHDPNNDNGTISPTAALASLPYAPAEVMKVLRHFLTAHGERVWRDYGFVDAFCESRGWFADTYLAIDQGPIVVMMENHRTGLLWKLFMSVPEVQAGLRRLDFSSPHLESPE</sequence>
<accession>A0A3S0JXM3</accession>
<dbReference type="Proteomes" id="UP000267418">
    <property type="component" value="Unassembled WGS sequence"/>
</dbReference>
<protein>
    <submittedName>
        <fullName evidence="2">Beta-glucosidase</fullName>
    </submittedName>
</protein>
<dbReference type="Pfam" id="PF10091">
    <property type="entry name" value="Glycoamylase"/>
    <property type="match status" value="1"/>
</dbReference>
<dbReference type="InterPro" id="IPR019282">
    <property type="entry name" value="Glycoamylase-like_cons_dom"/>
</dbReference>
<evidence type="ECO:0000313" key="2">
    <source>
        <dbReference type="EMBL" id="RTQ35427.1"/>
    </source>
</evidence>
<dbReference type="EMBL" id="RXOE01000002">
    <property type="protein sequence ID" value="RTQ35427.1"/>
    <property type="molecule type" value="Genomic_DNA"/>
</dbReference>
<comment type="caution">
    <text evidence="2">The sequence shown here is derived from an EMBL/GenBank/DDBJ whole genome shotgun (WGS) entry which is preliminary data.</text>
</comment>
<evidence type="ECO:0000259" key="1">
    <source>
        <dbReference type="Pfam" id="PF10091"/>
    </source>
</evidence>
<name>A0A3S0JXM3_9BURK</name>
<evidence type="ECO:0000313" key="3">
    <source>
        <dbReference type="Proteomes" id="UP000267418"/>
    </source>
</evidence>
<organism evidence="2 3">
    <name type="scientific">Variovorax gossypii</name>
    <dbReference type="NCBI Taxonomy" id="1679495"/>
    <lineage>
        <taxon>Bacteria</taxon>
        <taxon>Pseudomonadati</taxon>
        <taxon>Pseudomonadota</taxon>
        <taxon>Betaproteobacteria</taxon>
        <taxon>Burkholderiales</taxon>
        <taxon>Comamonadaceae</taxon>
        <taxon>Variovorax</taxon>
    </lineage>
</organism>
<dbReference type="OrthoDB" id="5937621at2"/>
<keyword evidence="3" id="KW-1185">Reference proteome</keyword>